<feature type="domain" description="Aminotransferase-like plant mobile" evidence="3">
    <location>
        <begin position="30"/>
        <end position="419"/>
    </location>
</feature>
<gene>
    <name evidence="4" type="ORF">L3X38_038127</name>
</gene>
<dbReference type="AlphaFoldDB" id="A0AAD4V4Q3"/>
<proteinExistence type="predicted"/>
<dbReference type="Proteomes" id="UP001054821">
    <property type="component" value="Chromosome 7"/>
</dbReference>
<feature type="coiled-coil region" evidence="1">
    <location>
        <begin position="747"/>
        <end position="823"/>
    </location>
</feature>
<feature type="compositionally biased region" description="Basic and acidic residues" evidence="2">
    <location>
        <begin position="517"/>
        <end position="533"/>
    </location>
</feature>
<evidence type="ECO:0000313" key="5">
    <source>
        <dbReference type="Proteomes" id="UP001054821"/>
    </source>
</evidence>
<keyword evidence="1" id="KW-0175">Coiled coil</keyword>
<dbReference type="GO" id="GO:0010073">
    <property type="term" value="P:meristem maintenance"/>
    <property type="evidence" value="ECO:0007669"/>
    <property type="project" value="InterPro"/>
</dbReference>
<feature type="region of interest" description="Disordered" evidence="2">
    <location>
        <begin position="502"/>
        <end position="536"/>
    </location>
</feature>
<accession>A0AAD4V4Q3</accession>
<dbReference type="InterPro" id="IPR019557">
    <property type="entry name" value="AminoTfrase-like_pln_mobile"/>
</dbReference>
<dbReference type="PANTHER" id="PTHR46033:SF80">
    <property type="entry name" value="PROTEIN MAIN-LIKE 2-LIKE"/>
    <property type="match status" value="1"/>
</dbReference>
<evidence type="ECO:0000313" key="4">
    <source>
        <dbReference type="EMBL" id="KAI5318419.1"/>
    </source>
</evidence>
<dbReference type="InterPro" id="IPR044824">
    <property type="entry name" value="MAIN-like"/>
</dbReference>
<protein>
    <recommendedName>
        <fullName evidence="3">Aminotransferase-like plant mobile domain-containing protein</fullName>
    </recommendedName>
</protein>
<comment type="caution">
    <text evidence="4">The sequence shown here is derived from an EMBL/GenBank/DDBJ whole genome shotgun (WGS) entry which is preliminary data.</text>
</comment>
<reference evidence="4 5" key="1">
    <citation type="journal article" date="2022" name="G3 (Bethesda)">
        <title>Whole-genome sequence and methylome profiling of the almond [Prunus dulcis (Mill.) D.A. Webb] cultivar 'Nonpareil'.</title>
        <authorList>
            <person name="D'Amico-Willman K.M."/>
            <person name="Ouma W.Z."/>
            <person name="Meulia T."/>
            <person name="Sideli G.M."/>
            <person name="Gradziel T.M."/>
            <person name="Fresnedo-Ramirez J."/>
        </authorList>
    </citation>
    <scope>NUCLEOTIDE SEQUENCE [LARGE SCALE GENOMIC DNA]</scope>
    <source>
        <strain evidence="4">Clone GOH B32 T37-40</strain>
    </source>
</reference>
<dbReference type="PANTHER" id="PTHR46033">
    <property type="entry name" value="PROTEIN MAIN-LIKE 2"/>
    <property type="match status" value="1"/>
</dbReference>
<evidence type="ECO:0000256" key="1">
    <source>
        <dbReference type="SAM" id="Coils"/>
    </source>
</evidence>
<name>A0AAD4V4Q3_PRUDU</name>
<dbReference type="EMBL" id="JAJFAZ020000007">
    <property type="protein sequence ID" value="KAI5318419.1"/>
    <property type="molecule type" value="Genomic_DNA"/>
</dbReference>
<feature type="compositionally biased region" description="Low complexity" evidence="2">
    <location>
        <begin position="468"/>
        <end position="478"/>
    </location>
</feature>
<sequence length="856" mass="97399">MDAYGNLHKEHASDEYGRAMAFGDVLHQADIYGAVAISRYSYDFYPNVWRAFCELWGPLSNTFHHGNGEMGISLYDLKVIGGLPILGLPYDEFIPLNSELCREELYPSTTGELLKIHAQLCVFHKKGQVFHDQWIQHFFRGEATYGAAGNKKNIVPKHKAKDLKFPLNISREGQLAAFLAFWLSRFVLPLDNAIRPECFYMASLMARGFRVSLAPAVLGLIYHALGTVATHRKGPGLANAYLPIHYVIGWLGEHFPDLIDRRSDNDFPAHYPLLARYSQIEAKYVSSNQARIIFRSEFMVYRPSVFLAQEDCILLDTESLADDAFEFLVCMRSALLPVRLGGDLWLEPYYPNRFARQFGFDQGVPENKLSFSVCERQRCGIEKLARAQAVILRKDTTTRFYIPRSTRIGECSWWYCRWWMTACAPYMGFSVSKIFSVVDRHVPRRDHVFVTNNLKSISTGMSKSGFNSSSPLRGASSSRGHKKRIHNAKGEHFSGVNHVMHQSQRINRDSHHKRARHADLNKVEDGSSSHVLDEESSNLVQEKMRFDDIPFPREMEPVNVDNPAFRVISSGEEENIHHESANSSMGGSGSDFLAEVFKFQQVQNSPVDDQFPESVGPIAVVRPLQNLVSVANFVHQIFGNGVNQNRREFISREIEGIFSRLYSSETPAQLHMHHSEITKALRLLGSTVDILGCGETAFKQFVQLVDWIFELARQHSKSSAYIEALGDVNIDVIHDLIRQHEECLNTKLALEAELTEVAKEIEDLDVKEATIREAEERVRQMQEEHEAKKTSLNMQKMNFEISLEHQNEKAIQLQQSRIDAKEDLLPQIGSTRLSMKAQEQEIHRLITALFSSCSEL</sequence>
<evidence type="ECO:0000256" key="2">
    <source>
        <dbReference type="SAM" id="MobiDB-lite"/>
    </source>
</evidence>
<feature type="region of interest" description="Disordered" evidence="2">
    <location>
        <begin position="461"/>
        <end position="483"/>
    </location>
</feature>
<dbReference type="Pfam" id="PF10536">
    <property type="entry name" value="PMD"/>
    <property type="match status" value="1"/>
</dbReference>
<evidence type="ECO:0000259" key="3">
    <source>
        <dbReference type="Pfam" id="PF10536"/>
    </source>
</evidence>
<organism evidence="4 5">
    <name type="scientific">Prunus dulcis</name>
    <name type="common">Almond</name>
    <name type="synonym">Amygdalus dulcis</name>
    <dbReference type="NCBI Taxonomy" id="3755"/>
    <lineage>
        <taxon>Eukaryota</taxon>
        <taxon>Viridiplantae</taxon>
        <taxon>Streptophyta</taxon>
        <taxon>Embryophyta</taxon>
        <taxon>Tracheophyta</taxon>
        <taxon>Spermatophyta</taxon>
        <taxon>Magnoliopsida</taxon>
        <taxon>eudicotyledons</taxon>
        <taxon>Gunneridae</taxon>
        <taxon>Pentapetalae</taxon>
        <taxon>rosids</taxon>
        <taxon>fabids</taxon>
        <taxon>Rosales</taxon>
        <taxon>Rosaceae</taxon>
        <taxon>Amygdaloideae</taxon>
        <taxon>Amygdaleae</taxon>
        <taxon>Prunus</taxon>
    </lineage>
</organism>
<keyword evidence="5" id="KW-1185">Reference proteome</keyword>